<dbReference type="InterPro" id="IPR001594">
    <property type="entry name" value="Palmitoyltrfase_DHHC"/>
</dbReference>
<protein>
    <recommendedName>
        <fullName evidence="7">Palmitoyltransferase</fullName>
        <ecNumber evidence="7">2.3.1.225</ecNumber>
    </recommendedName>
</protein>
<comment type="caution">
    <text evidence="9">The sequence shown here is derived from an EMBL/GenBank/DDBJ whole genome shotgun (WGS) entry which is preliminary data.</text>
</comment>
<dbReference type="STRING" id="400727.A0A2T7Q1H5"/>
<evidence type="ECO:0000313" key="9">
    <source>
        <dbReference type="EMBL" id="PVD39528.1"/>
    </source>
</evidence>
<dbReference type="Pfam" id="PF01529">
    <property type="entry name" value="DHHC"/>
    <property type="match status" value="1"/>
</dbReference>
<name>A0A2T7Q1H5_POMCA</name>
<evidence type="ECO:0000256" key="4">
    <source>
        <dbReference type="ARBA" id="ARBA00022989"/>
    </source>
</evidence>
<keyword evidence="6 7" id="KW-0012">Acyltransferase</keyword>
<sequence length="387" mass="44899">MGYQVVGTWRQVLHWGPLIALSVIFTISIMTVKCGLMWWPPTQSWGGALNMTVFLTWVLLTLFNYFNAMFRGPGFVPLEWKPSNDAAKYLQFCDFCNGCKAPRSHHCRKCDRCVMKMDHHCPWINTCCGHFNHGFFVWFLLFAPCGCIHALCILIPSIYRAVNFHYYYRLPNEPLVYLSVPAFVLTMFSVGLAIGVVIAVGMLFYMQIKSVLKNETAIESWIIDKALDRERSDDEGPFIYPYHLGWRRNLKEVFTRTGKPRSDGFVWPVVEGCNQYTLTLEQLYQKMEKRERTIQCVVVESYSGQLFPCTKGCKVACCVPCTDEPRITLTPGDRVLVTRWKKHWLYGTKMLSPKERQEKCRIRGWFPRKCVKEIVDDNDNVNEKKDA</sequence>
<gene>
    <name evidence="9" type="ORF">C0Q70_02162</name>
</gene>
<organism evidence="9 10">
    <name type="scientific">Pomacea canaliculata</name>
    <name type="common">Golden apple snail</name>
    <dbReference type="NCBI Taxonomy" id="400727"/>
    <lineage>
        <taxon>Eukaryota</taxon>
        <taxon>Metazoa</taxon>
        <taxon>Spiralia</taxon>
        <taxon>Lophotrochozoa</taxon>
        <taxon>Mollusca</taxon>
        <taxon>Gastropoda</taxon>
        <taxon>Caenogastropoda</taxon>
        <taxon>Architaenioglossa</taxon>
        <taxon>Ampullarioidea</taxon>
        <taxon>Ampullariidae</taxon>
        <taxon>Pomacea</taxon>
    </lineage>
</organism>
<dbReference type="GO" id="GO:0019706">
    <property type="term" value="F:protein-cysteine S-palmitoyltransferase activity"/>
    <property type="evidence" value="ECO:0007669"/>
    <property type="project" value="UniProtKB-EC"/>
</dbReference>
<accession>A0A2T7Q1H5</accession>
<dbReference type="InterPro" id="IPR039859">
    <property type="entry name" value="PFA4/ZDH16/20/ERF2-like"/>
</dbReference>
<dbReference type="SUPFAM" id="SSF50044">
    <property type="entry name" value="SH3-domain"/>
    <property type="match status" value="1"/>
</dbReference>
<evidence type="ECO:0000259" key="8">
    <source>
        <dbReference type="Pfam" id="PF01529"/>
    </source>
</evidence>
<keyword evidence="4 7" id="KW-1133">Transmembrane helix</keyword>
<dbReference type="PROSITE" id="PS50216">
    <property type="entry name" value="DHHC"/>
    <property type="match status" value="1"/>
</dbReference>
<comment type="subcellular location">
    <subcellularLocation>
        <location evidence="1">Membrane</location>
        <topology evidence="1">Multi-pass membrane protein</topology>
    </subcellularLocation>
</comment>
<dbReference type="Proteomes" id="UP000245119">
    <property type="component" value="Linkage Group LG1"/>
</dbReference>
<proteinExistence type="inferred from homology"/>
<comment type="catalytic activity">
    <reaction evidence="7">
        <text>L-cysteinyl-[protein] + hexadecanoyl-CoA = S-hexadecanoyl-L-cysteinyl-[protein] + CoA</text>
        <dbReference type="Rhea" id="RHEA:36683"/>
        <dbReference type="Rhea" id="RHEA-COMP:10131"/>
        <dbReference type="Rhea" id="RHEA-COMP:11032"/>
        <dbReference type="ChEBI" id="CHEBI:29950"/>
        <dbReference type="ChEBI" id="CHEBI:57287"/>
        <dbReference type="ChEBI" id="CHEBI:57379"/>
        <dbReference type="ChEBI" id="CHEBI:74151"/>
        <dbReference type="EC" id="2.3.1.225"/>
    </reaction>
</comment>
<dbReference type="PANTHER" id="PTHR12246">
    <property type="entry name" value="PALMITOYLTRANSFERASE ZDHHC16"/>
    <property type="match status" value="1"/>
</dbReference>
<reference evidence="9 10" key="1">
    <citation type="submission" date="2018-04" db="EMBL/GenBank/DDBJ databases">
        <title>The genome of golden apple snail Pomacea canaliculata provides insight into stress tolerance and invasive adaptation.</title>
        <authorList>
            <person name="Liu C."/>
            <person name="Liu B."/>
            <person name="Ren Y."/>
            <person name="Zhang Y."/>
            <person name="Wang H."/>
            <person name="Li S."/>
            <person name="Jiang F."/>
            <person name="Yin L."/>
            <person name="Zhang G."/>
            <person name="Qian W."/>
            <person name="Fan W."/>
        </authorList>
    </citation>
    <scope>NUCLEOTIDE SEQUENCE [LARGE SCALE GENOMIC DNA]</scope>
    <source>
        <strain evidence="9">SZHN2017</strain>
        <tissue evidence="9">Muscle</tissue>
    </source>
</reference>
<feature type="domain" description="Palmitoyltransferase DHHC" evidence="8">
    <location>
        <begin position="89"/>
        <end position="221"/>
    </location>
</feature>
<evidence type="ECO:0000256" key="2">
    <source>
        <dbReference type="ARBA" id="ARBA00022679"/>
    </source>
</evidence>
<dbReference type="EMBL" id="PZQS01000001">
    <property type="protein sequence ID" value="PVD39528.1"/>
    <property type="molecule type" value="Genomic_DNA"/>
</dbReference>
<dbReference type="EC" id="2.3.1.225" evidence="7"/>
<evidence type="ECO:0000256" key="3">
    <source>
        <dbReference type="ARBA" id="ARBA00022692"/>
    </source>
</evidence>
<evidence type="ECO:0000313" key="10">
    <source>
        <dbReference type="Proteomes" id="UP000245119"/>
    </source>
</evidence>
<keyword evidence="2 7" id="KW-0808">Transferase</keyword>
<dbReference type="OMA" id="GCIHAAI"/>
<evidence type="ECO:0000256" key="6">
    <source>
        <dbReference type="ARBA" id="ARBA00023315"/>
    </source>
</evidence>
<evidence type="ECO:0000256" key="5">
    <source>
        <dbReference type="ARBA" id="ARBA00023136"/>
    </source>
</evidence>
<comment type="domain">
    <text evidence="7">The DHHC domain is required for palmitoyltransferase activity.</text>
</comment>
<feature type="transmembrane region" description="Helical" evidence="7">
    <location>
        <begin position="135"/>
        <end position="159"/>
    </location>
</feature>
<feature type="transmembrane region" description="Helical" evidence="7">
    <location>
        <begin position="12"/>
        <end position="39"/>
    </location>
</feature>
<comment type="similarity">
    <text evidence="7">Belongs to the DHHC palmitoyltransferase family.</text>
</comment>
<dbReference type="GO" id="GO:0016020">
    <property type="term" value="C:membrane"/>
    <property type="evidence" value="ECO:0007669"/>
    <property type="project" value="UniProtKB-SubCell"/>
</dbReference>
<dbReference type="OrthoDB" id="331948at2759"/>
<keyword evidence="5 7" id="KW-0472">Membrane</keyword>
<evidence type="ECO:0000256" key="1">
    <source>
        <dbReference type="ARBA" id="ARBA00004141"/>
    </source>
</evidence>
<evidence type="ECO:0000256" key="7">
    <source>
        <dbReference type="RuleBase" id="RU079119"/>
    </source>
</evidence>
<feature type="transmembrane region" description="Helical" evidence="7">
    <location>
        <begin position="179"/>
        <end position="205"/>
    </location>
</feature>
<keyword evidence="10" id="KW-1185">Reference proteome</keyword>
<dbReference type="InterPro" id="IPR036028">
    <property type="entry name" value="SH3-like_dom_sf"/>
</dbReference>
<keyword evidence="3 7" id="KW-0812">Transmembrane</keyword>
<dbReference type="AlphaFoldDB" id="A0A2T7Q1H5"/>
<feature type="transmembrane region" description="Helical" evidence="7">
    <location>
        <begin position="45"/>
        <end position="66"/>
    </location>
</feature>